<protein>
    <recommendedName>
        <fullName evidence="1">DUF1731 domain-containing protein</fullName>
    </recommendedName>
</protein>
<accession>A0A090R1Y2</accession>
<dbReference type="Pfam" id="PF08338">
    <property type="entry name" value="DUF1731"/>
    <property type="match status" value="1"/>
</dbReference>
<proteinExistence type="predicted"/>
<dbReference type="AlphaFoldDB" id="A0A090R1Y2"/>
<evidence type="ECO:0000313" key="3">
    <source>
        <dbReference type="Proteomes" id="UP000029227"/>
    </source>
</evidence>
<sequence length="44" mass="4731">MALGEAASLLLEGQNAIPAKLEAAGYAFQHRDINEALQDILRHA</sequence>
<dbReference type="InterPro" id="IPR013549">
    <property type="entry name" value="DUF1731"/>
</dbReference>
<gene>
    <name evidence="2" type="ORF">JCM19237_168</name>
</gene>
<dbReference type="Proteomes" id="UP000029227">
    <property type="component" value="Unassembled WGS sequence"/>
</dbReference>
<feature type="domain" description="DUF1731" evidence="1">
    <location>
        <begin position="1"/>
        <end position="40"/>
    </location>
</feature>
<organism evidence="2 3">
    <name type="scientific">Photobacterium aphoticum</name>
    <dbReference type="NCBI Taxonomy" id="754436"/>
    <lineage>
        <taxon>Bacteria</taxon>
        <taxon>Pseudomonadati</taxon>
        <taxon>Pseudomonadota</taxon>
        <taxon>Gammaproteobacteria</taxon>
        <taxon>Vibrionales</taxon>
        <taxon>Vibrionaceae</taxon>
        <taxon>Photobacterium</taxon>
    </lineage>
</organism>
<reference evidence="2 3" key="1">
    <citation type="journal article" date="2014" name="Genome Announc.">
        <title>Draft Genome Sequences of Two Vibrionaceae Species, Vibrio ponticus C121 and Photobacterium aphoticum C119, Isolated as Coral Reef Microbiota.</title>
        <authorList>
            <person name="Al-saari N."/>
            <person name="Meirelles P.M."/>
            <person name="Mino S."/>
            <person name="Suda W."/>
            <person name="Oshima K."/>
            <person name="Hattori M."/>
            <person name="Ohkuma M."/>
            <person name="Thompson F.L."/>
            <person name="Gomez-Gil B."/>
            <person name="Sawabe T."/>
            <person name="Sawabe T."/>
        </authorList>
    </citation>
    <scope>NUCLEOTIDE SEQUENCE [LARGE SCALE GENOMIC DNA]</scope>
    <source>
        <strain evidence="2 3">JCM 19237</strain>
    </source>
</reference>
<name>A0A090R1Y2_9GAMM</name>
<evidence type="ECO:0000313" key="2">
    <source>
        <dbReference type="EMBL" id="GAL08114.1"/>
    </source>
</evidence>
<dbReference type="EMBL" id="BBMN01000022">
    <property type="protein sequence ID" value="GAL08114.1"/>
    <property type="molecule type" value="Genomic_DNA"/>
</dbReference>
<evidence type="ECO:0000259" key="1">
    <source>
        <dbReference type="Pfam" id="PF08338"/>
    </source>
</evidence>
<comment type="caution">
    <text evidence="2">The sequence shown here is derived from an EMBL/GenBank/DDBJ whole genome shotgun (WGS) entry which is preliminary data.</text>
</comment>